<dbReference type="GeneID" id="37119765"/>
<protein>
    <submittedName>
        <fullName evidence="1">Uncharacterized protein</fullName>
    </submittedName>
</protein>
<evidence type="ECO:0000313" key="1">
    <source>
        <dbReference type="EMBL" id="PWY87227.1"/>
    </source>
</evidence>
<dbReference type="EMBL" id="MSFK01000014">
    <property type="protein sequence ID" value="PWY87227.1"/>
    <property type="molecule type" value="Genomic_DNA"/>
</dbReference>
<comment type="caution">
    <text evidence="1">The sequence shown here is derived from an EMBL/GenBank/DDBJ whole genome shotgun (WGS) entry which is preliminary data.</text>
</comment>
<keyword evidence="2" id="KW-1185">Reference proteome</keyword>
<evidence type="ECO:0000313" key="2">
    <source>
        <dbReference type="Proteomes" id="UP000246702"/>
    </source>
</evidence>
<proteinExistence type="predicted"/>
<organism evidence="1 2">
    <name type="scientific">Aspergillus sclerotioniger CBS 115572</name>
    <dbReference type="NCBI Taxonomy" id="1450535"/>
    <lineage>
        <taxon>Eukaryota</taxon>
        <taxon>Fungi</taxon>
        <taxon>Dikarya</taxon>
        <taxon>Ascomycota</taxon>
        <taxon>Pezizomycotina</taxon>
        <taxon>Eurotiomycetes</taxon>
        <taxon>Eurotiomycetidae</taxon>
        <taxon>Eurotiales</taxon>
        <taxon>Aspergillaceae</taxon>
        <taxon>Aspergillus</taxon>
        <taxon>Aspergillus subgen. Circumdati</taxon>
    </lineage>
</organism>
<dbReference type="Proteomes" id="UP000246702">
    <property type="component" value="Unassembled WGS sequence"/>
</dbReference>
<accession>A0A317WQ21</accession>
<dbReference type="RefSeq" id="XP_025467435.1">
    <property type="nucleotide sequence ID" value="XM_025617622.1"/>
</dbReference>
<reference evidence="1 2" key="1">
    <citation type="submission" date="2016-12" db="EMBL/GenBank/DDBJ databases">
        <title>The genomes of Aspergillus section Nigri reveals drivers in fungal speciation.</title>
        <authorList>
            <consortium name="DOE Joint Genome Institute"/>
            <person name="Vesth T.C."/>
            <person name="Nybo J."/>
            <person name="Theobald S."/>
            <person name="Brandl J."/>
            <person name="Frisvad J.C."/>
            <person name="Nielsen K.F."/>
            <person name="Lyhne E.K."/>
            <person name="Kogle M.E."/>
            <person name="Kuo A."/>
            <person name="Riley R."/>
            <person name="Clum A."/>
            <person name="Nolan M."/>
            <person name="Lipzen A."/>
            <person name="Salamov A."/>
            <person name="Henrissat B."/>
            <person name="Wiebenga A."/>
            <person name="De Vries R.P."/>
            <person name="Grigoriev I.V."/>
            <person name="Mortensen U.H."/>
            <person name="Andersen M.R."/>
            <person name="Baker S.E."/>
        </authorList>
    </citation>
    <scope>NUCLEOTIDE SEQUENCE [LARGE SCALE GENOMIC DNA]</scope>
    <source>
        <strain evidence="1 2">CBS 115572</strain>
    </source>
</reference>
<sequence>MRHRPIRAGVMARGAGTWIKSPGTMAVAGSGGVPFRSVSCGRGRKWGKARGSTEYGGNGILIETPGCARVPEKAQEWEATQATGRKAK</sequence>
<gene>
    <name evidence="1" type="ORF">BO94DRAFT_71688</name>
</gene>
<name>A0A317WQ21_9EURO</name>
<dbReference type="AlphaFoldDB" id="A0A317WQ21"/>